<reference evidence="6" key="1">
    <citation type="journal article" date="2019" name="Int. J. Syst. Evol. Microbiol.">
        <title>The Global Catalogue of Microorganisms (GCM) 10K type strain sequencing project: providing services to taxonomists for standard genome sequencing and annotation.</title>
        <authorList>
            <consortium name="The Broad Institute Genomics Platform"/>
            <consortium name="The Broad Institute Genome Sequencing Center for Infectious Disease"/>
            <person name="Wu L."/>
            <person name="Ma J."/>
        </authorList>
    </citation>
    <scope>NUCLEOTIDE SEQUENCE [LARGE SCALE GENOMIC DNA]</scope>
    <source>
        <strain evidence="6">KCTC 42082</strain>
    </source>
</reference>
<evidence type="ECO:0000313" key="5">
    <source>
        <dbReference type="EMBL" id="GHC22096.1"/>
    </source>
</evidence>
<dbReference type="InterPro" id="IPR018062">
    <property type="entry name" value="HTH_AraC-typ_CS"/>
</dbReference>
<sequence length="262" mass="29594">MSHLQKRTPLLYEPSLIFIAQGKKICYLGDREIRYVPGQYLVQTLSLPFECETHGSREAPMLCISIKLDPVLLNEMVMSMGEIDAPFPLPKPMASVAMTDSMQMAVVRLVNALDDPKECATMGAARIREVIFEALKGDQGPALRALVNGQGHYSRIVQVLSKLQVSFAEDFSVGQLAQQANMSISTFHHYFKQVTRTSPAQYLKKMRLIKAQQLLVQQNHNVSQAALAVGYRSVAQFSRDYKRYYGDSPLQNRRQEQILQKQ</sequence>
<name>A0ABQ3FFH7_9GAMM</name>
<comment type="caution">
    <text evidence="5">The sequence shown here is derived from an EMBL/GenBank/DDBJ whole genome shotgun (WGS) entry which is preliminary data.</text>
</comment>
<evidence type="ECO:0000259" key="4">
    <source>
        <dbReference type="PROSITE" id="PS01124"/>
    </source>
</evidence>
<evidence type="ECO:0000313" key="6">
    <source>
        <dbReference type="Proteomes" id="UP000604243"/>
    </source>
</evidence>
<dbReference type="PANTHER" id="PTHR43436">
    <property type="entry name" value="ARAC-FAMILY TRANSCRIPTIONAL REGULATOR"/>
    <property type="match status" value="1"/>
</dbReference>
<dbReference type="PROSITE" id="PS01124">
    <property type="entry name" value="HTH_ARAC_FAMILY_2"/>
    <property type="match status" value="1"/>
</dbReference>
<keyword evidence="1" id="KW-0805">Transcription regulation</keyword>
<keyword evidence="3" id="KW-0804">Transcription</keyword>
<proteinExistence type="predicted"/>
<dbReference type="PROSITE" id="PS00041">
    <property type="entry name" value="HTH_ARAC_FAMILY_1"/>
    <property type="match status" value="1"/>
</dbReference>
<dbReference type="EMBL" id="BMZM01000002">
    <property type="protein sequence ID" value="GHC22096.1"/>
    <property type="molecule type" value="Genomic_DNA"/>
</dbReference>
<keyword evidence="2" id="KW-0238">DNA-binding</keyword>
<gene>
    <name evidence="5" type="ORF">GCM10010082_12490</name>
</gene>
<dbReference type="InterPro" id="IPR009594">
    <property type="entry name" value="Tscrpt_reg_HTH_AraC_N"/>
</dbReference>
<feature type="domain" description="HTH araC/xylS-type" evidence="4">
    <location>
        <begin position="157"/>
        <end position="255"/>
    </location>
</feature>
<dbReference type="Pfam" id="PF12833">
    <property type="entry name" value="HTH_18"/>
    <property type="match status" value="1"/>
</dbReference>
<keyword evidence="6" id="KW-1185">Reference proteome</keyword>
<dbReference type="Pfam" id="PF06719">
    <property type="entry name" value="AraC_N"/>
    <property type="match status" value="1"/>
</dbReference>
<dbReference type="InterPro" id="IPR018060">
    <property type="entry name" value="HTH_AraC"/>
</dbReference>
<dbReference type="PANTHER" id="PTHR43436:SF2">
    <property type="entry name" value="ARAC_XYLS FAMILY TRANSCRIPTIONAL REGULATOR"/>
    <property type="match status" value="1"/>
</dbReference>
<protein>
    <submittedName>
        <fullName evidence="5">AraC family transcriptional regulator</fullName>
    </submittedName>
</protein>
<dbReference type="SUPFAM" id="SSF46689">
    <property type="entry name" value="Homeodomain-like"/>
    <property type="match status" value="2"/>
</dbReference>
<evidence type="ECO:0000256" key="2">
    <source>
        <dbReference type="ARBA" id="ARBA00023125"/>
    </source>
</evidence>
<dbReference type="Gene3D" id="1.10.10.60">
    <property type="entry name" value="Homeodomain-like"/>
    <property type="match status" value="2"/>
</dbReference>
<organism evidence="5 6">
    <name type="scientific">Kushneria pakistanensis</name>
    <dbReference type="NCBI Taxonomy" id="1508770"/>
    <lineage>
        <taxon>Bacteria</taxon>
        <taxon>Pseudomonadati</taxon>
        <taxon>Pseudomonadota</taxon>
        <taxon>Gammaproteobacteria</taxon>
        <taxon>Oceanospirillales</taxon>
        <taxon>Halomonadaceae</taxon>
        <taxon>Kushneria</taxon>
    </lineage>
</organism>
<dbReference type="InterPro" id="IPR009057">
    <property type="entry name" value="Homeodomain-like_sf"/>
</dbReference>
<evidence type="ECO:0000256" key="3">
    <source>
        <dbReference type="ARBA" id="ARBA00023163"/>
    </source>
</evidence>
<evidence type="ECO:0000256" key="1">
    <source>
        <dbReference type="ARBA" id="ARBA00023015"/>
    </source>
</evidence>
<dbReference type="SMART" id="SM00342">
    <property type="entry name" value="HTH_ARAC"/>
    <property type="match status" value="1"/>
</dbReference>
<accession>A0ABQ3FFH7</accession>
<dbReference type="Proteomes" id="UP000604243">
    <property type="component" value="Unassembled WGS sequence"/>
</dbReference>